<evidence type="ECO:0000313" key="9">
    <source>
        <dbReference type="EMBL" id="KRL05432.1"/>
    </source>
</evidence>
<keyword evidence="2 7" id="KW-0408">Iron</keyword>
<dbReference type="InterPro" id="IPR001015">
    <property type="entry name" value="Ferrochelatase"/>
</dbReference>
<gene>
    <name evidence="7" type="primary">cpfC</name>
    <name evidence="9" type="ORF">FD46_GL000845</name>
</gene>
<keyword evidence="7" id="KW-0479">Metal-binding</keyword>
<protein>
    <recommendedName>
        <fullName evidence="7">Coproporphyrin III ferrochelatase</fullName>
        <ecNumber evidence="7">4.99.1.9</ecNumber>
    </recommendedName>
</protein>
<dbReference type="InterPro" id="IPR033644">
    <property type="entry name" value="Ferrochelatase_C"/>
</dbReference>
<sequence length="318" mass="36924">MKKMKKGVLLVNLGTPETTAVADVRAYLKKFLSDQRVIDMPAWKWKPILNLMILPHRPQKSAQLYQKIWSKEHGSPLLYYTQRQTQLLQQQLVQYVVKYAMSYSSPLIPTVLKEFEALEIDDLTIIPLYPQYSTTTVGSVLDEVNRFYFKRTEIPNLHIVTDFCDFDPYIRVIAQKIKLEIEKFQPDKILFSYHGLPVSYIKKGDPYQKRCTLTTELIMKQLGPYPHFQTFQSRFGPNEWLKPATDTTLKLLPSKGIKRVLVVAPSFVADCLETLHELQIENQAYFLDSGGVDYRMIPALNDDEDFIEVLKKLVLNKQ</sequence>
<feature type="binding site" evidence="7">
    <location>
        <position position="273"/>
    </location>
    <ligand>
        <name>Fe(2+)</name>
        <dbReference type="ChEBI" id="CHEBI:29033"/>
    </ligand>
</feature>
<evidence type="ECO:0000256" key="2">
    <source>
        <dbReference type="ARBA" id="ARBA00023004"/>
    </source>
</evidence>
<dbReference type="EMBL" id="AZEH01000025">
    <property type="protein sequence ID" value="KRL05432.1"/>
    <property type="molecule type" value="Genomic_DNA"/>
</dbReference>
<keyword evidence="7 8" id="KW-0963">Cytoplasm</keyword>
<dbReference type="HAMAP" id="MF_00323">
    <property type="entry name" value="Ferrochelatase"/>
    <property type="match status" value="1"/>
</dbReference>
<dbReference type="PANTHER" id="PTHR11108">
    <property type="entry name" value="FERROCHELATASE"/>
    <property type="match status" value="1"/>
</dbReference>
<dbReference type="CDD" id="cd03411">
    <property type="entry name" value="Ferrochelatase_N"/>
    <property type="match status" value="1"/>
</dbReference>
<proteinExistence type="inferred from homology"/>
<dbReference type="UniPathway" id="UPA00252"/>
<evidence type="ECO:0000256" key="1">
    <source>
        <dbReference type="ARBA" id="ARBA00004744"/>
    </source>
</evidence>
<keyword evidence="5 7" id="KW-0627">Porphyrin biosynthesis</keyword>
<evidence type="ECO:0000256" key="6">
    <source>
        <dbReference type="ARBA" id="ARBA00024536"/>
    </source>
</evidence>
<dbReference type="PROSITE" id="PS00534">
    <property type="entry name" value="FERROCHELATASE"/>
    <property type="match status" value="1"/>
</dbReference>
<dbReference type="NCBIfam" id="TIGR00109">
    <property type="entry name" value="hemH"/>
    <property type="match status" value="1"/>
</dbReference>
<evidence type="ECO:0000256" key="8">
    <source>
        <dbReference type="RuleBase" id="RU000607"/>
    </source>
</evidence>
<dbReference type="GO" id="GO:0046872">
    <property type="term" value="F:metal ion binding"/>
    <property type="evidence" value="ECO:0007669"/>
    <property type="project" value="UniProtKB-UniRule"/>
</dbReference>
<dbReference type="STRING" id="1423777.FD46_GL000845"/>
<dbReference type="AlphaFoldDB" id="A0A0R1MN65"/>
<accession>A0A0R1MN65</accession>
<dbReference type="GO" id="GO:0005737">
    <property type="term" value="C:cytoplasm"/>
    <property type="evidence" value="ECO:0007669"/>
    <property type="project" value="UniProtKB-SubCell"/>
</dbReference>
<dbReference type="CDD" id="cd00419">
    <property type="entry name" value="Ferrochelatase_C"/>
    <property type="match status" value="1"/>
</dbReference>
<dbReference type="GO" id="GO:0006783">
    <property type="term" value="P:heme biosynthetic process"/>
    <property type="evidence" value="ECO:0007669"/>
    <property type="project" value="UniProtKB-UniRule"/>
</dbReference>
<comment type="similarity">
    <text evidence="7 8">Belongs to the ferrochelatase family.</text>
</comment>
<comment type="subcellular location">
    <subcellularLocation>
        <location evidence="7 8">Cytoplasm</location>
    </subcellularLocation>
</comment>
<comment type="catalytic activity">
    <reaction evidence="6">
        <text>Fe-coproporphyrin III + 2 H(+) = coproporphyrin III + Fe(2+)</text>
        <dbReference type="Rhea" id="RHEA:49572"/>
        <dbReference type="ChEBI" id="CHEBI:15378"/>
        <dbReference type="ChEBI" id="CHEBI:29033"/>
        <dbReference type="ChEBI" id="CHEBI:68438"/>
        <dbReference type="ChEBI" id="CHEBI:131725"/>
        <dbReference type="EC" id="4.99.1.9"/>
    </reaction>
    <physiologicalReaction direction="right-to-left" evidence="6">
        <dbReference type="Rhea" id="RHEA:49574"/>
    </physiologicalReaction>
</comment>
<comment type="caution">
    <text evidence="7">Lacks conserved residue(s) required for the propagation of feature annotation.</text>
</comment>
<feature type="binding site" evidence="7">
    <location>
        <position position="194"/>
    </location>
    <ligand>
        <name>Fe(2+)</name>
        <dbReference type="ChEBI" id="CHEBI:29033"/>
    </ligand>
</feature>
<comment type="caution">
    <text evidence="9">The sequence shown here is derived from an EMBL/GenBank/DDBJ whole genome shotgun (WGS) entry which is preliminary data.</text>
</comment>
<name>A0A0R1MN65_9LACO</name>
<dbReference type="SUPFAM" id="SSF53800">
    <property type="entry name" value="Chelatase"/>
    <property type="match status" value="1"/>
</dbReference>
<dbReference type="InterPro" id="IPR019772">
    <property type="entry name" value="Ferrochelatase_AS"/>
</dbReference>
<dbReference type="PATRIC" id="fig|1423777.3.peg.869"/>
<keyword evidence="3 7" id="KW-0350">Heme biosynthesis</keyword>
<keyword evidence="4 7" id="KW-0456">Lyase</keyword>
<comment type="function">
    <text evidence="7 8">Involved in coproporphyrin-dependent heme b biosynthesis. Catalyzes the insertion of ferrous iron into coproporphyrin III to form Fe-coproporphyrin III.</text>
</comment>
<comment type="pathway">
    <text evidence="1 7 8">Porphyrin-containing compound metabolism; protoheme biosynthesis.</text>
</comment>
<evidence type="ECO:0000313" key="10">
    <source>
        <dbReference type="Proteomes" id="UP000051686"/>
    </source>
</evidence>
<dbReference type="EC" id="4.99.1.9" evidence="7"/>
<dbReference type="Proteomes" id="UP000051686">
    <property type="component" value="Unassembled WGS sequence"/>
</dbReference>
<dbReference type="InterPro" id="IPR033659">
    <property type="entry name" value="Ferrochelatase_N"/>
</dbReference>
<dbReference type="Gene3D" id="3.40.50.1400">
    <property type="match status" value="2"/>
</dbReference>
<evidence type="ECO:0000256" key="7">
    <source>
        <dbReference type="HAMAP-Rule" id="MF_00323"/>
    </source>
</evidence>
<dbReference type="Pfam" id="PF00762">
    <property type="entry name" value="Ferrochelatase"/>
    <property type="match status" value="1"/>
</dbReference>
<organism evidence="9 10">
    <name type="scientific">Liquorilactobacillus oeni DSM 19972</name>
    <dbReference type="NCBI Taxonomy" id="1423777"/>
    <lineage>
        <taxon>Bacteria</taxon>
        <taxon>Bacillati</taxon>
        <taxon>Bacillota</taxon>
        <taxon>Bacilli</taxon>
        <taxon>Lactobacillales</taxon>
        <taxon>Lactobacillaceae</taxon>
        <taxon>Liquorilactobacillus</taxon>
    </lineage>
</organism>
<evidence type="ECO:0000256" key="4">
    <source>
        <dbReference type="ARBA" id="ARBA00023239"/>
    </source>
</evidence>
<dbReference type="GO" id="GO:0004325">
    <property type="term" value="F:ferrochelatase activity"/>
    <property type="evidence" value="ECO:0007669"/>
    <property type="project" value="UniProtKB-UniRule"/>
</dbReference>
<keyword evidence="10" id="KW-1185">Reference proteome</keyword>
<evidence type="ECO:0000256" key="5">
    <source>
        <dbReference type="ARBA" id="ARBA00023244"/>
    </source>
</evidence>
<dbReference type="PANTHER" id="PTHR11108:SF1">
    <property type="entry name" value="FERROCHELATASE, MITOCHONDRIAL"/>
    <property type="match status" value="1"/>
</dbReference>
<reference evidence="9 10" key="1">
    <citation type="journal article" date="2015" name="Genome Announc.">
        <title>Expanding the biotechnology potential of lactobacilli through comparative genomics of 213 strains and associated genera.</title>
        <authorList>
            <person name="Sun Z."/>
            <person name="Harris H.M."/>
            <person name="McCann A."/>
            <person name="Guo C."/>
            <person name="Argimon S."/>
            <person name="Zhang W."/>
            <person name="Yang X."/>
            <person name="Jeffery I.B."/>
            <person name="Cooney J.C."/>
            <person name="Kagawa T.F."/>
            <person name="Liu W."/>
            <person name="Song Y."/>
            <person name="Salvetti E."/>
            <person name="Wrobel A."/>
            <person name="Rasinkangas P."/>
            <person name="Parkhill J."/>
            <person name="Rea M.C."/>
            <person name="O'Sullivan O."/>
            <person name="Ritari J."/>
            <person name="Douillard F.P."/>
            <person name="Paul Ross R."/>
            <person name="Yang R."/>
            <person name="Briner A.E."/>
            <person name="Felis G.E."/>
            <person name="de Vos W.M."/>
            <person name="Barrangou R."/>
            <person name="Klaenhammer T.R."/>
            <person name="Caufield P.W."/>
            <person name="Cui Y."/>
            <person name="Zhang H."/>
            <person name="O'Toole P.W."/>
        </authorList>
    </citation>
    <scope>NUCLEOTIDE SEQUENCE [LARGE SCALE GENOMIC DNA]</scope>
    <source>
        <strain evidence="9 10">DSM 19972</strain>
    </source>
</reference>
<evidence type="ECO:0000256" key="3">
    <source>
        <dbReference type="ARBA" id="ARBA00023133"/>
    </source>
</evidence>